<feature type="compositionally biased region" description="Basic residues" evidence="1">
    <location>
        <begin position="347"/>
        <end position="359"/>
    </location>
</feature>
<sequence>MTSTLTVIGLITRLKISDKTLFGEAIYREKVSSQNYTFGIKQFTNAQNEYNEAFSEGDLVLLGGKFTLDGEKLMLAVEMACILEPKIDSNGQHLEWDPATIPSTKPFVHICTTPYNSLTSFEGMNFIKTRSSIFSSFHKDARSVNFEIGYSKSSKWFESIKDKWTKYTNFYIGGFLEAVYSSNEKNTETTYAQIDAKIIDYDIKSTQQNASTSSPQSTSTKSINNAFTKRRSQSLTNSPIKPSTTSKYKGPFVLSTQKPGDVSTDSVITIDDVENDDYPEDSQVDSVAINNYLDNESTLQSHNSISGLPKRTTRSKKHLSDLCKDDKTDDQDDDDDQQEEPNDKRKQPYKKQKRAYNKK</sequence>
<protein>
    <submittedName>
        <fullName evidence="2">Uncharacterized protein</fullName>
    </submittedName>
</protein>
<organism evidence="2 3">
    <name type="scientific">Rhizophagus clarus</name>
    <dbReference type="NCBI Taxonomy" id="94130"/>
    <lineage>
        <taxon>Eukaryota</taxon>
        <taxon>Fungi</taxon>
        <taxon>Fungi incertae sedis</taxon>
        <taxon>Mucoromycota</taxon>
        <taxon>Glomeromycotina</taxon>
        <taxon>Glomeromycetes</taxon>
        <taxon>Glomerales</taxon>
        <taxon>Glomeraceae</taxon>
        <taxon>Rhizophagus</taxon>
    </lineage>
</organism>
<name>A0A8H3MCM6_9GLOM</name>
<evidence type="ECO:0000313" key="3">
    <source>
        <dbReference type="Proteomes" id="UP000615446"/>
    </source>
</evidence>
<gene>
    <name evidence="2" type="ORF">RCL2_002690900</name>
</gene>
<feature type="region of interest" description="Disordered" evidence="1">
    <location>
        <begin position="299"/>
        <end position="359"/>
    </location>
</feature>
<reference evidence="2" key="1">
    <citation type="submission" date="2019-10" db="EMBL/GenBank/DDBJ databases">
        <title>Conservation and host-specific expression of non-tandemly repeated heterogenous ribosome RNA gene in arbuscular mycorrhizal fungi.</title>
        <authorList>
            <person name="Maeda T."/>
            <person name="Kobayashi Y."/>
            <person name="Nakagawa T."/>
            <person name="Ezawa T."/>
            <person name="Yamaguchi K."/>
            <person name="Bino T."/>
            <person name="Nishimoto Y."/>
            <person name="Shigenobu S."/>
            <person name="Kawaguchi M."/>
        </authorList>
    </citation>
    <scope>NUCLEOTIDE SEQUENCE</scope>
    <source>
        <strain evidence="2">HR1</strain>
    </source>
</reference>
<feature type="compositionally biased region" description="Low complexity" evidence="1">
    <location>
        <begin position="207"/>
        <end position="222"/>
    </location>
</feature>
<dbReference type="EMBL" id="BLAL01000285">
    <property type="protein sequence ID" value="GET00454.1"/>
    <property type="molecule type" value="Genomic_DNA"/>
</dbReference>
<feature type="region of interest" description="Disordered" evidence="1">
    <location>
        <begin position="207"/>
        <end position="264"/>
    </location>
</feature>
<evidence type="ECO:0000256" key="1">
    <source>
        <dbReference type="SAM" id="MobiDB-lite"/>
    </source>
</evidence>
<feature type="compositionally biased region" description="Polar residues" evidence="1">
    <location>
        <begin position="254"/>
        <end position="264"/>
    </location>
</feature>
<dbReference type="OrthoDB" id="2363787at2759"/>
<feature type="compositionally biased region" description="Acidic residues" evidence="1">
    <location>
        <begin position="328"/>
        <end position="340"/>
    </location>
</feature>
<feature type="compositionally biased region" description="Polar residues" evidence="1">
    <location>
        <begin position="223"/>
        <end position="247"/>
    </location>
</feature>
<evidence type="ECO:0000313" key="2">
    <source>
        <dbReference type="EMBL" id="GET00454.1"/>
    </source>
</evidence>
<dbReference type="Proteomes" id="UP000615446">
    <property type="component" value="Unassembled WGS sequence"/>
</dbReference>
<accession>A0A8H3MCM6</accession>
<comment type="caution">
    <text evidence="2">The sequence shown here is derived from an EMBL/GenBank/DDBJ whole genome shotgun (WGS) entry which is preliminary data.</text>
</comment>
<dbReference type="AlphaFoldDB" id="A0A8H3MCM6"/>
<feature type="compositionally biased region" description="Basic and acidic residues" evidence="1">
    <location>
        <begin position="318"/>
        <end position="327"/>
    </location>
</feature>
<proteinExistence type="predicted"/>